<evidence type="ECO:0000256" key="6">
    <source>
        <dbReference type="ARBA" id="ARBA00022692"/>
    </source>
</evidence>
<keyword evidence="5" id="KW-0808">Transferase</keyword>
<gene>
    <name evidence="13" type="ordered locus">RPE_1965</name>
</gene>
<protein>
    <recommendedName>
        <fullName evidence="3">histidine kinase</fullName>
        <ecNumber evidence="3">2.7.13.3</ecNumber>
    </recommendedName>
</protein>
<feature type="domain" description="HAMP" evidence="12">
    <location>
        <begin position="188"/>
        <end position="240"/>
    </location>
</feature>
<feature type="transmembrane region" description="Helical" evidence="10">
    <location>
        <begin position="164"/>
        <end position="185"/>
    </location>
</feature>
<dbReference type="PROSITE" id="PS50885">
    <property type="entry name" value="HAMP"/>
    <property type="match status" value="1"/>
</dbReference>
<dbReference type="PANTHER" id="PTHR45436">
    <property type="entry name" value="SENSOR HISTIDINE KINASE YKOH"/>
    <property type="match status" value="1"/>
</dbReference>
<dbReference type="KEGG" id="rpe:RPE_1965"/>
<dbReference type="EC" id="2.7.13.3" evidence="3"/>
<keyword evidence="8 10" id="KW-1133">Transmembrane helix</keyword>
<evidence type="ECO:0000256" key="5">
    <source>
        <dbReference type="ARBA" id="ARBA00022679"/>
    </source>
</evidence>
<dbReference type="Gene3D" id="1.10.287.130">
    <property type="match status" value="1"/>
</dbReference>
<dbReference type="AlphaFoldDB" id="Q07Q75"/>
<evidence type="ECO:0000256" key="10">
    <source>
        <dbReference type="SAM" id="Phobius"/>
    </source>
</evidence>
<feature type="domain" description="Histidine kinase" evidence="11">
    <location>
        <begin position="248"/>
        <end position="446"/>
    </location>
</feature>
<evidence type="ECO:0000259" key="12">
    <source>
        <dbReference type="PROSITE" id="PS50885"/>
    </source>
</evidence>
<dbReference type="PANTHER" id="PTHR45436:SF5">
    <property type="entry name" value="SENSOR HISTIDINE KINASE TRCS"/>
    <property type="match status" value="1"/>
</dbReference>
<dbReference type="SMART" id="SM00387">
    <property type="entry name" value="HATPase_c"/>
    <property type="match status" value="1"/>
</dbReference>
<keyword evidence="4" id="KW-0597">Phosphoprotein</keyword>
<dbReference type="InterPro" id="IPR050428">
    <property type="entry name" value="TCS_sensor_his_kinase"/>
</dbReference>
<dbReference type="InterPro" id="IPR003594">
    <property type="entry name" value="HATPase_dom"/>
</dbReference>
<dbReference type="eggNOG" id="COG0642">
    <property type="taxonomic scope" value="Bacteria"/>
</dbReference>
<evidence type="ECO:0000256" key="4">
    <source>
        <dbReference type="ARBA" id="ARBA00022553"/>
    </source>
</evidence>
<reference evidence="13" key="1">
    <citation type="submission" date="2006-09" db="EMBL/GenBank/DDBJ databases">
        <title>Complete sequence of Rhodopseudomonas palustris BisA53.</title>
        <authorList>
            <consortium name="US DOE Joint Genome Institute"/>
            <person name="Copeland A."/>
            <person name="Lucas S."/>
            <person name="Lapidus A."/>
            <person name="Barry K."/>
            <person name="Detter J.C."/>
            <person name="Glavina del Rio T."/>
            <person name="Hammon N."/>
            <person name="Israni S."/>
            <person name="Dalin E."/>
            <person name="Tice H."/>
            <person name="Pitluck S."/>
            <person name="Chain P."/>
            <person name="Malfatti S."/>
            <person name="Shin M."/>
            <person name="Vergez L."/>
            <person name="Schmutz J."/>
            <person name="Larimer F."/>
            <person name="Land M."/>
            <person name="Hauser L."/>
            <person name="Pelletier D.A."/>
            <person name="Kyrpides N."/>
            <person name="Kim E."/>
            <person name="Harwood C.S."/>
            <person name="Oda Y."/>
            <person name="Richardson P."/>
        </authorList>
    </citation>
    <scope>NUCLEOTIDE SEQUENCE [LARGE SCALE GENOMIC DNA]</scope>
    <source>
        <strain evidence="13">BisA53</strain>
    </source>
</reference>
<keyword evidence="10" id="KW-0472">Membrane</keyword>
<dbReference type="EMBL" id="CP000463">
    <property type="protein sequence ID" value="ABJ05909.1"/>
    <property type="molecule type" value="Genomic_DNA"/>
</dbReference>
<sequence length="453" mass="47442">MMLRSTSLGMRLASASLAWVLLSLILTGVLLVWLFRSHIERRFDAGLHDHLEELAAASELDAAGSPTLSWEPADPRFKPPLSGWYWEIRSGGQTLRASPSLDAATLPAPGPGIGQPASYQYVSGPAGERLRAIAQDIVLPSRSEPITVIVAGPCSDIHADVSRFAGTLALSLGLLGVILGALVLLQVRYGLRPLGALQTALNAVRRGTRDQLDSSDAPVEVRPLIDELNALLRQRQAMTERARCEAGDLAHALKTPIAVIGNEAGKIGGEAGEILKAEIARMRRAVEHHLVRARAAAGAHSPLARTALDDVLADVRFSMARLYPGKTLDVAPPGGVQFAGAADDLGEMIGNLADNAGKWSRSRIAISAAVSGQRLSVAVDDDGPGLDEAGCAAATTRGGRLDTDKPGHGIGLSIVAYLAELYGGRLSLSASSLGGLRAELDLPAAGREETAPV</sequence>
<keyword evidence="6 10" id="KW-0812">Transmembrane</keyword>
<dbReference type="SUPFAM" id="SSF55874">
    <property type="entry name" value="ATPase domain of HSP90 chaperone/DNA topoisomerase II/histidine kinase"/>
    <property type="match status" value="1"/>
</dbReference>
<evidence type="ECO:0000256" key="7">
    <source>
        <dbReference type="ARBA" id="ARBA00022777"/>
    </source>
</evidence>
<evidence type="ECO:0000256" key="9">
    <source>
        <dbReference type="ARBA" id="ARBA00023012"/>
    </source>
</evidence>
<feature type="transmembrane region" description="Helical" evidence="10">
    <location>
        <begin position="12"/>
        <end position="35"/>
    </location>
</feature>
<accession>Q07Q75</accession>
<evidence type="ECO:0000313" key="13">
    <source>
        <dbReference type="EMBL" id="ABJ05909.1"/>
    </source>
</evidence>
<dbReference type="PROSITE" id="PS50109">
    <property type="entry name" value="HIS_KIN"/>
    <property type="match status" value="1"/>
</dbReference>
<dbReference type="HOGENOM" id="CLU_000445_42_3_5"/>
<keyword evidence="7 13" id="KW-0418">Kinase</keyword>
<comment type="subcellular location">
    <subcellularLocation>
        <location evidence="2">Membrane</location>
    </subcellularLocation>
</comment>
<dbReference type="InterPro" id="IPR003660">
    <property type="entry name" value="HAMP_dom"/>
</dbReference>
<dbReference type="InterPro" id="IPR005467">
    <property type="entry name" value="His_kinase_dom"/>
</dbReference>
<evidence type="ECO:0000256" key="8">
    <source>
        <dbReference type="ARBA" id="ARBA00022989"/>
    </source>
</evidence>
<name>Q07Q75_RHOP5</name>
<organism evidence="13">
    <name type="scientific">Rhodopseudomonas palustris (strain BisA53)</name>
    <dbReference type="NCBI Taxonomy" id="316055"/>
    <lineage>
        <taxon>Bacteria</taxon>
        <taxon>Pseudomonadati</taxon>
        <taxon>Pseudomonadota</taxon>
        <taxon>Alphaproteobacteria</taxon>
        <taxon>Hyphomicrobiales</taxon>
        <taxon>Nitrobacteraceae</taxon>
        <taxon>Rhodopseudomonas</taxon>
    </lineage>
</organism>
<evidence type="ECO:0000256" key="2">
    <source>
        <dbReference type="ARBA" id="ARBA00004370"/>
    </source>
</evidence>
<dbReference type="GO" id="GO:0004673">
    <property type="term" value="F:protein histidine kinase activity"/>
    <property type="evidence" value="ECO:0007669"/>
    <property type="project" value="UniProtKB-EC"/>
</dbReference>
<dbReference type="Gene3D" id="3.30.565.10">
    <property type="entry name" value="Histidine kinase-like ATPase, C-terminal domain"/>
    <property type="match status" value="1"/>
</dbReference>
<dbReference type="STRING" id="316055.RPE_1965"/>
<dbReference type="GO" id="GO:0005886">
    <property type="term" value="C:plasma membrane"/>
    <property type="evidence" value="ECO:0007669"/>
    <property type="project" value="TreeGrafter"/>
</dbReference>
<evidence type="ECO:0000256" key="3">
    <source>
        <dbReference type="ARBA" id="ARBA00012438"/>
    </source>
</evidence>
<proteinExistence type="predicted"/>
<comment type="catalytic activity">
    <reaction evidence="1">
        <text>ATP + protein L-histidine = ADP + protein N-phospho-L-histidine.</text>
        <dbReference type="EC" id="2.7.13.3"/>
    </reaction>
</comment>
<dbReference type="GO" id="GO:0000160">
    <property type="term" value="P:phosphorelay signal transduction system"/>
    <property type="evidence" value="ECO:0007669"/>
    <property type="project" value="UniProtKB-KW"/>
</dbReference>
<evidence type="ECO:0000259" key="11">
    <source>
        <dbReference type="PROSITE" id="PS50109"/>
    </source>
</evidence>
<dbReference type="Pfam" id="PF02518">
    <property type="entry name" value="HATPase_c"/>
    <property type="match status" value="1"/>
</dbReference>
<dbReference type="InterPro" id="IPR036890">
    <property type="entry name" value="HATPase_C_sf"/>
</dbReference>
<evidence type="ECO:0000256" key="1">
    <source>
        <dbReference type="ARBA" id="ARBA00000085"/>
    </source>
</evidence>
<keyword evidence="9" id="KW-0902">Two-component regulatory system</keyword>